<dbReference type="Proteomes" id="UP000001067">
    <property type="component" value="Unassembled WGS sequence"/>
</dbReference>
<evidence type="ECO:0000313" key="2">
    <source>
        <dbReference type="EMBL" id="EFQ96208.1"/>
    </source>
</evidence>
<evidence type="ECO:0000313" key="3">
    <source>
        <dbReference type="Proteomes" id="UP000001067"/>
    </source>
</evidence>
<proteinExistence type="predicted"/>
<dbReference type="EMBL" id="GL532119">
    <property type="protein sequence ID" value="EFQ96208.1"/>
    <property type="molecule type" value="Genomic_DNA"/>
</dbReference>
<dbReference type="InterPro" id="IPR016181">
    <property type="entry name" value="Acyl_CoA_acyltransferase"/>
</dbReference>
<sequence length="263" mass="28981">MASLPSVHGVRVATQDDLHRISTVAAAAFFSSPTFQFQRPLHHRFSSDTIASYFMQYDAAIRDPLCLVLVAEDTLEADEAKLVYEALRGAFSSQPSDCQAIVGVCSIRLKPNSSYVDHLQQRPTLASPATNQPGVNDLQRDQSAEAVAIYNQVTRPAKLKYLDGNMRLSTLAVAPAYWRRGHARRLVSFCTQLADLDNAVLGVSATPYGAKVVSKAGFQEQDVIRYTPLTIGQQLQQGAISAAGFELWYDDRFNTVHMQTKLT</sequence>
<name>E3RDJ2_PYRTT</name>
<dbReference type="InterPro" id="IPR000182">
    <property type="entry name" value="GNAT_dom"/>
</dbReference>
<dbReference type="KEGG" id="pte:PTT_02320"/>
<dbReference type="PROSITE" id="PS51186">
    <property type="entry name" value="GNAT"/>
    <property type="match status" value="1"/>
</dbReference>
<dbReference type="SUPFAM" id="SSF55729">
    <property type="entry name" value="Acyl-CoA N-acyltransferases (Nat)"/>
    <property type="match status" value="1"/>
</dbReference>
<protein>
    <recommendedName>
        <fullName evidence="1">N-acetyltransferase domain-containing protein</fullName>
    </recommendedName>
</protein>
<dbReference type="GO" id="GO:0016747">
    <property type="term" value="F:acyltransferase activity, transferring groups other than amino-acyl groups"/>
    <property type="evidence" value="ECO:0007669"/>
    <property type="project" value="InterPro"/>
</dbReference>
<keyword evidence="3" id="KW-1185">Reference proteome</keyword>
<dbReference type="OrthoDB" id="4738875at2759"/>
<dbReference type="eggNOG" id="ENOG502SU8W">
    <property type="taxonomic scope" value="Eukaryota"/>
</dbReference>
<reference evidence="2 3" key="1">
    <citation type="journal article" date="2010" name="Genome Biol.">
        <title>A first genome assembly of the barley fungal pathogen Pyrenophora teres f. teres.</title>
        <authorList>
            <person name="Ellwood S.R."/>
            <person name="Liu Z."/>
            <person name="Syme R.A."/>
            <person name="Lai Z."/>
            <person name="Hane J.K."/>
            <person name="Keiper F."/>
            <person name="Moffat C.S."/>
            <person name="Oliver R.P."/>
            <person name="Friesen T.L."/>
        </authorList>
    </citation>
    <scope>NUCLEOTIDE SEQUENCE [LARGE SCALE GENOMIC DNA]</scope>
    <source>
        <strain evidence="2 3">0-1</strain>
    </source>
</reference>
<accession>E3RDJ2</accession>
<gene>
    <name evidence="2" type="ORF">PTT_02320</name>
</gene>
<dbReference type="Gene3D" id="3.40.630.30">
    <property type="match status" value="1"/>
</dbReference>
<dbReference type="AlphaFoldDB" id="E3RDJ2"/>
<evidence type="ECO:0000259" key="1">
    <source>
        <dbReference type="PROSITE" id="PS51186"/>
    </source>
</evidence>
<organism evidence="3">
    <name type="scientific">Pyrenophora teres f. teres (strain 0-1)</name>
    <name type="common">Barley net blotch fungus</name>
    <name type="synonym">Drechslera teres f. teres</name>
    <dbReference type="NCBI Taxonomy" id="861557"/>
    <lineage>
        <taxon>Eukaryota</taxon>
        <taxon>Fungi</taxon>
        <taxon>Dikarya</taxon>
        <taxon>Ascomycota</taxon>
        <taxon>Pezizomycotina</taxon>
        <taxon>Dothideomycetes</taxon>
        <taxon>Pleosporomycetidae</taxon>
        <taxon>Pleosporales</taxon>
        <taxon>Pleosporineae</taxon>
        <taxon>Pleosporaceae</taxon>
        <taxon>Pyrenophora</taxon>
    </lineage>
</organism>
<dbReference type="HOGENOM" id="CLU_072853_0_0_1"/>
<dbReference type="CDD" id="cd04301">
    <property type="entry name" value="NAT_SF"/>
    <property type="match status" value="1"/>
</dbReference>
<feature type="domain" description="N-acetyltransferase" evidence="1">
    <location>
        <begin position="107"/>
        <end position="236"/>
    </location>
</feature>